<evidence type="ECO:0000256" key="1">
    <source>
        <dbReference type="SAM" id="MobiDB-lite"/>
    </source>
</evidence>
<feature type="compositionally biased region" description="Polar residues" evidence="1">
    <location>
        <begin position="198"/>
        <end position="214"/>
    </location>
</feature>
<comment type="caution">
    <text evidence="2">The sequence shown here is derived from an EMBL/GenBank/DDBJ whole genome shotgun (WGS) entry which is preliminary data.</text>
</comment>
<evidence type="ECO:0000313" key="2">
    <source>
        <dbReference type="EMBL" id="KAF9062095.1"/>
    </source>
</evidence>
<dbReference type="AlphaFoldDB" id="A0A9P5PHB9"/>
<sequence length="258" mass="28899">MKTLKPRYFLNSVEISQTTIGSILLAKLLDAGADETAYATVQLFVVVIVESAHVMQSCDSVETTCLLKLVITNMKLPILSGNFHSEASFIVQYNRRKKLVKAEPIFKDMLEVLKAEFNLPEGCIPFLIISSLRGYEEEGEIELTERAYNSSSIRNEVDKLILKLDREGNDEDAVASPGLQGSSRPSKCKLKLTGSEGAMNNQSRAGEAPNQRSLAQRERRYRERLAKEKLAEEKLAEEELAEEELAEEELKEDSVVDQ</sequence>
<proteinExistence type="predicted"/>
<gene>
    <name evidence="3" type="ORF">BDP27DRAFT_1368544</name>
    <name evidence="2" type="ORF">BDP27DRAFT_1369135</name>
</gene>
<evidence type="ECO:0000313" key="4">
    <source>
        <dbReference type="Proteomes" id="UP000772434"/>
    </source>
</evidence>
<keyword evidence="4" id="KW-1185">Reference proteome</keyword>
<reference evidence="2" key="1">
    <citation type="submission" date="2020-11" db="EMBL/GenBank/DDBJ databases">
        <authorList>
            <consortium name="DOE Joint Genome Institute"/>
            <person name="Ahrendt S."/>
            <person name="Riley R."/>
            <person name="Andreopoulos W."/>
            <person name="Labutti K."/>
            <person name="Pangilinan J."/>
            <person name="Ruiz-Duenas F.J."/>
            <person name="Barrasa J.M."/>
            <person name="Sanchez-Garcia M."/>
            <person name="Camarero S."/>
            <person name="Miyauchi S."/>
            <person name="Serrano A."/>
            <person name="Linde D."/>
            <person name="Babiker R."/>
            <person name="Drula E."/>
            <person name="Ayuso-Fernandez I."/>
            <person name="Pacheco R."/>
            <person name="Padilla G."/>
            <person name="Ferreira P."/>
            <person name="Barriuso J."/>
            <person name="Kellner H."/>
            <person name="Castanera R."/>
            <person name="Alfaro M."/>
            <person name="Ramirez L."/>
            <person name="Pisabarro A.G."/>
            <person name="Kuo A."/>
            <person name="Tritt A."/>
            <person name="Lipzen A."/>
            <person name="He G."/>
            <person name="Yan M."/>
            <person name="Ng V."/>
            <person name="Cullen D."/>
            <person name="Martin F."/>
            <person name="Rosso M.-N."/>
            <person name="Henrissat B."/>
            <person name="Hibbett D."/>
            <person name="Martinez A.T."/>
            <person name="Grigoriev I.V."/>
        </authorList>
    </citation>
    <scope>NUCLEOTIDE SEQUENCE</scope>
    <source>
        <strain evidence="2">AH 40177</strain>
    </source>
</reference>
<feature type="region of interest" description="Disordered" evidence="1">
    <location>
        <begin position="171"/>
        <end position="219"/>
    </location>
</feature>
<dbReference type="EMBL" id="JADNRY010000182">
    <property type="protein sequence ID" value="KAF9062095.1"/>
    <property type="molecule type" value="Genomic_DNA"/>
</dbReference>
<name>A0A9P5PHB9_9AGAR</name>
<accession>A0A9P5PHB9</accession>
<feature type="region of interest" description="Disordered" evidence="1">
    <location>
        <begin position="237"/>
        <end position="258"/>
    </location>
</feature>
<dbReference type="Proteomes" id="UP000772434">
    <property type="component" value="Unassembled WGS sequence"/>
</dbReference>
<protein>
    <submittedName>
        <fullName evidence="2">Uncharacterized protein</fullName>
    </submittedName>
</protein>
<evidence type="ECO:0000313" key="3">
    <source>
        <dbReference type="EMBL" id="KAF9062834.1"/>
    </source>
</evidence>
<organism evidence="2 4">
    <name type="scientific">Rhodocollybia butyracea</name>
    <dbReference type="NCBI Taxonomy" id="206335"/>
    <lineage>
        <taxon>Eukaryota</taxon>
        <taxon>Fungi</taxon>
        <taxon>Dikarya</taxon>
        <taxon>Basidiomycota</taxon>
        <taxon>Agaricomycotina</taxon>
        <taxon>Agaricomycetes</taxon>
        <taxon>Agaricomycetidae</taxon>
        <taxon>Agaricales</taxon>
        <taxon>Marasmiineae</taxon>
        <taxon>Omphalotaceae</taxon>
        <taxon>Rhodocollybia</taxon>
    </lineage>
</organism>
<dbReference type="EMBL" id="JADNRY010000161">
    <property type="protein sequence ID" value="KAF9062834.1"/>
    <property type="molecule type" value="Genomic_DNA"/>
</dbReference>